<dbReference type="GO" id="GO:0000978">
    <property type="term" value="F:RNA polymerase II cis-regulatory region sequence-specific DNA binding"/>
    <property type="evidence" value="ECO:0007669"/>
    <property type="project" value="TreeGrafter"/>
</dbReference>
<reference evidence="8" key="1">
    <citation type="submission" date="2020-01" db="EMBL/GenBank/DDBJ databases">
        <title>Genome Sequencing of Three Apophysomyces-Like Fungal Strains Confirms a Novel Fungal Genus in the Mucoromycota with divergent Burkholderia-like Endosymbiotic Bacteria.</title>
        <authorList>
            <person name="Stajich J.E."/>
            <person name="Macias A.M."/>
            <person name="Carter-House D."/>
            <person name="Lovett B."/>
            <person name="Kasson L.R."/>
            <person name="Berry K."/>
            <person name="Grigoriev I."/>
            <person name="Chang Y."/>
            <person name="Spatafora J."/>
            <person name="Kasson M.T."/>
        </authorList>
    </citation>
    <scope>NUCLEOTIDE SEQUENCE</scope>
    <source>
        <strain evidence="8">NRRL A-21654</strain>
    </source>
</reference>
<dbReference type="CDD" id="cd00202">
    <property type="entry name" value="ZnF_GATA"/>
    <property type="match status" value="1"/>
</dbReference>
<gene>
    <name evidence="8" type="ORF">EC973_007960</name>
</gene>
<dbReference type="InterPro" id="IPR039355">
    <property type="entry name" value="Transcription_factor_GATA"/>
</dbReference>
<dbReference type="GO" id="GO:0008270">
    <property type="term" value="F:zinc ion binding"/>
    <property type="evidence" value="ECO:0007669"/>
    <property type="project" value="UniProtKB-KW"/>
</dbReference>
<dbReference type="EMBL" id="JABAYA010000063">
    <property type="protein sequence ID" value="KAF7727185.1"/>
    <property type="molecule type" value="Genomic_DNA"/>
</dbReference>
<dbReference type="Proteomes" id="UP000605846">
    <property type="component" value="Unassembled WGS sequence"/>
</dbReference>
<evidence type="ECO:0000313" key="9">
    <source>
        <dbReference type="Proteomes" id="UP000605846"/>
    </source>
</evidence>
<dbReference type="AlphaFoldDB" id="A0A8H7BTA6"/>
<dbReference type="SMART" id="SM00401">
    <property type="entry name" value="ZnF_GATA"/>
    <property type="match status" value="1"/>
</dbReference>
<dbReference type="Pfam" id="PF00320">
    <property type="entry name" value="GATA"/>
    <property type="match status" value="1"/>
</dbReference>
<evidence type="ECO:0000256" key="3">
    <source>
        <dbReference type="ARBA" id="ARBA00022771"/>
    </source>
</evidence>
<dbReference type="GO" id="GO:0005634">
    <property type="term" value="C:nucleus"/>
    <property type="evidence" value="ECO:0007669"/>
    <property type="project" value="UniProtKB-SubCell"/>
</dbReference>
<dbReference type="PROSITE" id="PS50114">
    <property type="entry name" value="GATA_ZN_FINGER_2"/>
    <property type="match status" value="1"/>
</dbReference>
<dbReference type="PANTHER" id="PTHR10071">
    <property type="entry name" value="TRANSCRIPTION FACTOR GATA FAMILY MEMBER"/>
    <property type="match status" value="1"/>
</dbReference>
<evidence type="ECO:0000256" key="5">
    <source>
        <dbReference type="ARBA" id="ARBA00023242"/>
    </source>
</evidence>
<accession>A0A8H7BTA6</accession>
<evidence type="ECO:0000313" key="8">
    <source>
        <dbReference type="EMBL" id="KAF7727185.1"/>
    </source>
</evidence>
<dbReference type="GO" id="GO:0000122">
    <property type="term" value="P:negative regulation of transcription by RNA polymerase II"/>
    <property type="evidence" value="ECO:0007669"/>
    <property type="project" value="TreeGrafter"/>
</dbReference>
<keyword evidence="5" id="KW-0539">Nucleus</keyword>
<evidence type="ECO:0000256" key="2">
    <source>
        <dbReference type="ARBA" id="ARBA00022723"/>
    </source>
</evidence>
<dbReference type="PRINTS" id="PR00619">
    <property type="entry name" value="GATAZNFINGER"/>
</dbReference>
<keyword evidence="2" id="KW-0479">Metal-binding</keyword>
<dbReference type="SUPFAM" id="SSF57716">
    <property type="entry name" value="Glucocorticoid receptor-like (DNA-binding domain)"/>
    <property type="match status" value="1"/>
</dbReference>
<dbReference type="GO" id="GO:0045944">
    <property type="term" value="P:positive regulation of transcription by RNA polymerase II"/>
    <property type="evidence" value="ECO:0007669"/>
    <property type="project" value="TreeGrafter"/>
</dbReference>
<comment type="subcellular location">
    <subcellularLocation>
        <location evidence="1">Nucleus</location>
    </subcellularLocation>
</comment>
<evidence type="ECO:0000256" key="4">
    <source>
        <dbReference type="ARBA" id="ARBA00022833"/>
    </source>
</evidence>
<dbReference type="PROSITE" id="PS00344">
    <property type="entry name" value="GATA_ZN_FINGER_1"/>
    <property type="match status" value="1"/>
</dbReference>
<proteinExistence type="predicted"/>
<sequence>MVHSTSPTSADVEEQSPITNAGALSFEDILTLYYTNPSQPPPTLSSVAPLPGDVSASSLVHTSNEPPSDTDSLINQTVRLCGKRHLAYRKTSETNAGVMSCTNCETTTTPLWRRDPEGQPLCNACGLFLRLHGVVRPLRLKTDVIKKRNRAGNSINTAANKRSNLVIAPMEKTPARATSLKKRQRSINEKEWQIETYNMTSGSRSAPSYSWMTMQTSCSSSSATMPQQMTGPIQELGTSFHQHSQYHD</sequence>
<dbReference type="PANTHER" id="PTHR10071:SF281">
    <property type="entry name" value="BOX A-BINDING FACTOR-RELATED"/>
    <property type="match status" value="1"/>
</dbReference>
<organism evidence="8 9">
    <name type="scientific">Apophysomyces ossiformis</name>
    <dbReference type="NCBI Taxonomy" id="679940"/>
    <lineage>
        <taxon>Eukaryota</taxon>
        <taxon>Fungi</taxon>
        <taxon>Fungi incertae sedis</taxon>
        <taxon>Mucoromycota</taxon>
        <taxon>Mucoromycotina</taxon>
        <taxon>Mucoromycetes</taxon>
        <taxon>Mucorales</taxon>
        <taxon>Mucorineae</taxon>
        <taxon>Mucoraceae</taxon>
        <taxon>Apophysomyces</taxon>
    </lineage>
</organism>
<dbReference type="OrthoDB" id="515401at2759"/>
<feature type="domain" description="GATA-type" evidence="7">
    <location>
        <begin position="95"/>
        <end position="148"/>
    </location>
</feature>
<comment type="caution">
    <text evidence="8">The sequence shown here is derived from an EMBL/GenBank/DDBJ whole genome shotgun (WGS) entry which is preliminary data.</text>
</comment>
<evidence type="ECO:0000259" key="7">
    <source>
        <dbReference type="PROSITE" id="PS50114"/>
    </source>
</evidence>
<evidence type="ECO:0000256" key="6">
    <source>
        <dbReference type="PROSITE-ProRule" id="PRU00094"/>
    </source>
</evidence>
<dbReference type="GO" id="GO:0000981">
    <property type="term" value="F:DNA-binding transcription factor activity, RNA polymerase II-specific"/>
    <property type="evidence" value="ECO:0007669"/>
    <property type="project" value="TreeGrafter"/>
</dbReference>
<evidence type="ECO:0000256" key="1">
    <source>
        <dbReference type="ARBA" id="ARBA00004123"/>
    </source>
</evidence>
<keyword evidence="3 6" id="KW-0863">Zinc-finger</keyword>
<dbReference type="InterPro" id="IPR000679">
    <property type="entry name" value="Znf_GATA"/>
</dbReference>
<protein>
    <recommendedName>
        <fullName evidence="7">GATA-type domain-containing protein</fullName>
    </recommendedName>
</protein>
<keyword evidence="9" id="KW-1185">Reference proteome</keyword>
<keyword evidence="4" id="KW-0862">Zinc</keyword>
<dbReference type="InterPro" id="IPR013088">
    <property type="entry name" value="Znf_NHR/GATA"/>
</dbReference>
<name>A0A8H7BTA6_9FUNG</name>
<dbReference type="Gene3D" id="3.30.50.10">
    <property type="entry name" value="Erythroid Transcription Factor GATA-1, subunit A"/>
    <property type="match status" value="1"/>
</dbReference>
<dbReference type="FunFam" id="3.30.50.10:FF:000007">
    <property type="entry name" value="Nitrogen regulatory AreA, N-terminal"/>
    <property type="match status" value="1"/>
</dbReference>